<dbReference type="EMBL" id="QXGF01001379">
    <property type="protein sequence ID" value="KAE8930448.1"/>
    <property type="molecule type" value="Genomic_DNA"/>
</dbReference>
<evidence type="ECO:0000313" key="5">
    <source>
        <dbReference type="EMBL" id="KAE9091120.1"/>
    </source>
</evidence>
<feature type="coiled-coil region" evidence="1">
    <location>
        <begin position="127"/>
        <end position="154"/>
    </location>
</feature>
<evidence type="ECO:0000256" key="2">
    <source>
        <dbReference type="SAM" id="MobiDB-lite"/>
    </source>
</evidence>
<accession>A0A6A3X7E9</accession>
<dbReference type="Proteomes" id="UP000429523">
    <property type="component" value="Unassembled WGS sequence"/>
</dbReference>
<dbReference type="EMBL" id="QXFY01001373">
    <property type="protein sequence ID" value="KAE9319546.1"/>
    <property type="molecule type" value="Genomic_DNA"/>
</dbReference>
<evidence type="ECO:0000313" key="19">
    <source>
        <dbReference type="Proteomes" id="UP000460718"/>
    </source>
</evidence>
<evidence type="ECO:0000313" key="15">
    <source>
        <dbReference type="Proteomes" id="UP000437068"/>
    </source>
</evidence>
<organism evidence="8 14">
    <name type="scientific">Phytophthora fragariae</name>
    <dbReference type="NCBI Taxonomy" id="53985"/>
    <lineage>
        <taxon>Eukaryota</taxon>
        <taxon>Sar</taxon>
        <taxon>Stramenopiles</taxon>
        <taxon>Oomycota</taxon>
        <taxon>Peronosporomycetes</taxon>
        <taxon>Peronosporales</taxon>
        <taxon>Peronosporaceae</taxon>
        <taxon>Phytophthora</taxon>
    </lineage>
</organism>
<evidence type="ECO:0000313" key="7">
    <source>
        <dbReference type="EMBL" id="KAE9130622.1"/>
    </source>
</evidence>
<dbReference type="Proteomes" id="UP000440367">
    <property type="component" value="Unassembled WGS sequence"/>
</dbReference>
<evidence type="ECO:0000313" key="22">
    <source>
        <dbReference type="Proteomes" id="UP000488956"/>
    </source>
</evidence>
<evidence type="ECO:0000313" key="16">
    <source>
        <dbReference type="Proteomes" id="UP000440367"/>
    </source>
</evidence>
<dbReference type="Proteomes" id="UP000488956">
    <property type="component" value="Unassembled WGS sequence"/>
</dbReference>
<dbReference type="EMBL" id="QXGA01001051">
    <property type="protein sequence ID" value="KAE9130622.1"/>
    <property type="molecule type" value="Genomic_DNA"/>
</dbReference>
<sequence length="181" mass="20034">MVRAARRGRRKGLVWAHFKEVLPRKNPSADCTAACNFCGKVVCGKPKRYMIPHLLKCSQAPLPVKQRWQELRNEPNRSTVTATNNPQPEGERAPTTELETLGLVSVASTPAARASEAPVVEFENSPTQKERLELLKLKAKVAQYQARAMEAQLLAETLAARIKLQNDGVPNNEIERGLASL</sequence>
<evidence type="ECO:0000313" key="3">
    <source>
        <dbReference type="EMBL" id="KAE8930448.1"/>
    </source>
</evidence>
<evidence type="ECO:0000313" key="12">
    <source>
        <dbReference type="EMBL" id="KAE9319546.1"/>
    </source>
</evidence>
<evidence type="ECO:0000313" key="13">
    <source>
        <dbReference type="Proteomes" id="UP000429523"/>
    </source>
</evidence>
<evidence type="ECO:0000313" key="9">
    <source>
        <dbReference type="EMBL" id="KAE9205948.1"/>
    </source>
</evidence>
<feature type="region of interest" description="Disordered" evidence="2">
    <location>
        <begin position="71"/>
        <end position="94"/>
    </location>
</feature>
<evidence type="ECO:0000313" key="6">
    <source>
        <dbReference type="EMBL" id="KAE9092189.1"/>
    </source>
</evidence>
<dbReference type="EMBL" id="QXFX01001389">
    <property type="protein sequence ID" value="KAE9091120.1"/>
    <property type="molecule type" value="Genomic_DNA"/>
</dbReference>
<comment type="caution">
    <text evidence="8">The sequence shown here is derived from an EMBL/GenBank/DDBJ whole genome shotgun (WGS) entry which is preliminary data.</text>
</comment>
<dbReference type="EMBL" id="QXGC01001307">
    <property type="protein sequence ID" value="KAE9205948.1"/>
    <property type="molecule type" value="Genomic_DNA"/>
</dbReference>
<protein>
    <recommendedName>
        <fullName evidence="23">BED-type domain-containing protein</fullName>
    </recommendedName>
</protein>
<dbReference type="EMBL" id="QXFW01001082">
    <property type="protein sequence ID" value="KAE8996910.1"/>
    <property type="molecule type" value="Genomic_DNA"/>
</dbReference>
<evidence type="ECO:0000313" key="4">
    <source>
        <dbReference type="EMBL" id="KAE8996910.1"/>
    </source>
</evidence>
<dbReference type="Proteomes" id="UP000476176">
    <property type="component" value="Unassembled WGS sequence"/>
</dbReference>
<dbReference type="Proteomes" id="UP000440732">
    <property type="component" value="Unassembled WGS sequence"/>
</dbReference>
<dbReference type="EMBL" id="QXGB01001121">
    <property type="protein sequence ID" value="KAE9196628.1"/>
    <property type="molecule type" value="Genomic_DNA"/>
</dbReference>
<proteinExistence type="predicted"/>
<dbReference type="EMBL" id="QXGD01001343">
    <property type="protein sequence ID" value="KAE9208366.1"/>
    <property type="molecule type" value="Genomic_DNA"/>
</dbReference>
<dbReference type="EMBL" id="QXGE01001077">
    <property type="protein sequence ID" value="KAE9298200.1"/>
    <property type="molecule type" value="Genomic_DNA"/>
</dbReference>
<keyword evidence="1" id="KW-0175">Coiled coil</keyword>
<evidence type="ECO:0000313" key="18">
    <source>
        <dbReference type="Proteomes" id="UP000441208"/>
    </source>
</evidence>
<evidence type="ECO:0000313" key="20">
    <source>
        <dbReference type="Proteomes" id="UP000476176"/>
    </source>
</evidence>
<evidence type="ECO:0000313" key="17">
    <source>
        <dbReference type="Proteomes" id="UP000440732"/>
    </source>
</evidence>
<feature type="compositionally biased region" description="Polar residues" evidence="2">
    <location>
        <begin position="76"/>
        <end position="87"/>
    </location>
</feature>
<evidence type="ECO:0000313" key="14">
    <source>
        <dbReference type="Proteomes" id="UP000433483"/>
    </source>
</evidence>
<evidence type="ECO:0000256" key="1">
    <source>
        <dbReference type="SAM" id="Coils"/>
    </source>
</evidence>
<dbReference type="Proteomes" id="UP000441208">
    <property type="component" value="Unassembled WGS sequence"/>
</dbReference>
<evidence type="ECO:0008006" key="23">
    <source>
        <dbReference type="Google" id="ProtNLM"/>
    </source>
</evidence>
<dbReference type="AlphaFoldDB" id="A0A6A3X7E9"/>
<evidence type="ECO:0000313" key="21">
    <source>
        <dbReference type="Proteomes" id="UP000486351"/>
    </source>
</evidence>
<dbReference type="EMBL" id="QXFZ01001346">
    <property type="protein sequence ID" value="KAE9092189.1"/>
    <property type="molecule type" value="Genomic_DNA"/>
</dbReference>
<dbReference type="Proteomes" id="UP000486351">
    <property type="component" value="Unassembled WGS sequence"/>
</dbReference>
<dbReference type="Proteomes" id="UP000433483">
    <property type="component" value="Unassembled WGS sequence"/>
</dbReference>
<evidence type="ECO:0000313" key="8">
    <source>
        <dbReference type="EMBL" id="KAE9196628.1"/>
    </source>
</evidence>
<gene>
    <name evidence="11" type="ORF">PF001_g16039</name>
    <name evidence="10" type="ORF">PF002_g19419</name>
    <name evidence="9" type="ORF">PF004_g17436</name>
    <name evidence="8" type="ORF">PF005_g16799</name>
    <name evidence="7" type="ORF">PF006_g15717</name>
    <name evidence="6" type="ORF">PF007_g18608</name>
    <name evidence="12" type="ORF">PF008_g18246</name>
    <name evidence="3" type="ORF">PF009_g19464</name>
    <name evidence="5" type="ORF">PF010_g18314</name>
    <name evidence="4" type="ORF">PF011_g15709</name>
</gene>
<evidence type="ECO:0000313" key="11">
    <source>
        <dbReference type="EMBL" id="KAE9298200.1"/>
    </source>
</evidence>
<evidence type="ECO:0000313" key="10">
    <source>
        <dbReference type="EMBL" id="KAE9208366.1"/>
    </source>
</evidence>
<reference evidence="13 14" key="1">
    <citation type="submission" date="2018-08" db="EMBL/GenBank/DDBJ databases">
        <title>Genomic investigation of the strawberry pathogen Phytophthora fragariae indicates pathogenicity is determined by transcriptional variation in three key races.</title>
        <authorList>
            <person name="Adams T.M."/>
            <person name="Armitage A.D."/>
            <person name="Sobczyk M.K."/>
            <person name="Bates H.J."/>
            <person name="Dunwell J.M."/>
            <person name="Nellist C.F."/>
            <person name="Harrison R.J."/>
        </authorList>
    </citation>
    <scope>NUCLEOTIDE SEQUENCE [LARGE SCALE GENOMIC DNA]</scope>
    <source>
        <strain evidence="11 15">A4</strain>
        <strain evidence="10 16">BC-1</strain>
        <strain evidence="9 20">BC-23</strain>
        <strain evidence="8 14">NOV-27</strain>
        <strain evidence="7 17">NOV-5</strain>
        <strain evidence="6 18">NOV-71</strain>
        <strain evidence="12 21">NOV-77</strain>
        <strain evidence="3 13">NOV-9</strain>
        <strain evidence="5 22">ONT-3</strain>
        <strain evidence="4 19">SCRP245</strain>
    </source>
</reference>
<dbReference type="OrthoDB" id="101745at2759"/>
<dbReference type="Proteomes" id="UP000460718">
    <property type="component" value="Unassembled WGS sequence"/>
</dbReference>
<keyword evidence="14" id="KW-1185">Reference proteome</keyword>
<name>A0A6A3X7E9_9STRA</name>
<dbReference type="Proteomes" id="UP000437068">
    <property type="component" value="Unassembled WGS sequence"/>
</dbReference>